<feature type="chain" id="PRO_5045655545" evidence="3">
    <location>
        <begin position="33"/>
        <end position="410"/>
    </location>
</feature>
<keyword evidence="2" id="KW-0472">Membrane</keyword>
<keyword evidence="2" id="KW-1133">Transmembrane helix</keyword>
<protein>
    <submittedName>
        <fullName evidence="4">Peptidase</fullName>
    </submittedName>
</protein>
<dbReference type="EMBL" id="JBHXPM010000015">
    <property type="protein sequence ID" value="MFD3957863.1"/>
    <property type="molecule type" value="Genomic_DNA"/>
</dbReference>
<feature type="region of interest" description="Disordered" evidence="1">
    <location>
        <begin position="216"/>
        <end position="245"/>
    </location>
</feature>
<evidence type="ECO:0000256" key="1">
    <source>
        <dbReference type="SAM" id="MobiDB-lite"/>
    </source>
</evidence>
<feature type="region of interest" description="Disordered" evidence="1">
    <location>
        <begin position="159"/>
        <end position="193"/>
    </location>
</feature>
<feature type="compositionally biased region" description="Basic and acidic residues" evidence="1">
    <location>
        <begin position="234"/>
        <end position="243"/>
    </location>
</feature>
<evidence type="ECO:0000256" key="3">
    <source>
        <dbReference type="SAM" id="SignalP"/>
    </source>
</evidence>
<comment type="caution">
    <text evidence="4">The sequence shown here is derived from an EMBL/GenBank/DDBJ whole genome shotgun (WGS) entry which is preliminary data.</text>
</comment>
<keyword evidence="2" id="KW-0812">Transmembrane</keyword>
<feature type="compositionally biased region" description="Low complexity" evidence="1">
    <location>
        <begin position="172"/>
        <end position="187"/>
    </location>
</feature>
<dbReference type="Proteomes" id="UP001598300">
    <property type="component" value="Unassembled WGS sequence"/>
</dbReference>
<sequence>MSPTSRARLRDARALAALGLAAGVAVPAALLAGPQAAARSVAPAPAAPVSLTAAAAAGAVAADAAAEEEQPVCGDPDAKEFPIEARIQDAPRTYVSGGGYGTWFLDLTNTTGTACGALHPVLVLSDGERRLTADQIQLKFSEPGRTDTEHRATWETTDRHEQIGVFGGSGPGADSDSGSGSDSNSGSDSDDFLGFTVPAGGAISVRVRMAFASETGPARVTAHAAVVQRRHQDKAKGGAREDGDWVGESGAYRFVVVDGATGEYPRPEVTGTEEDGGRTDVPAAPRPRTDTSSGAPTPAPTYTGPGKEPSPESGTRPPTRPDGSASPRSDTDTDAGSDGDEDRGGRLEGDGSGGKERPARPPHYDTGRPLPELARTGPELLPWAGALAGILILCGGALVAQGRRMRRAAD</sequence>
<keyword evidence="5" id="KW-1185">Reference proteome</keyword>
<reference evidence="4 5" key="1">
    <citation type="submission" date="2024-09" db="EMBL/GenBank/DDBJ databases">
        <title>The Natural Products Discovery Center: Release of the First 8490 Sequenced Strains for Exploring Actinobacteria Biosynthetic Diversity.</title>
        <authorList>
            <person name="Kalkreuter E."/>
            <person name="Kautsar S.A."/>
            <person name="Yang D."/>
            <person name="Bader C.D."/>
            <person name="Teijaro C.N."/>
            <person name="Fluegel L."/>
            <person name="Davis C.M."/>
            <person name="Simpson J.R."/>
            <person name="Lauterbach L."/>
            <person name="Steele A.D."/>
            <person name="Gui C."/>
            <person name="Meng S."/>
            <person name="Li G."/>
            <person name="Viehrig K."/>
            <person name="Ye F."/>
            <person name="Su P."/>
            <person name="Kiefer A.F."/>
            <person name="Nichols A."/>
            <person name="Cepeda A.J."/>
            <person name="Yan W."/>
            <person name="Fan B."/>
            <person name="Jiang Y."/>
            <person name="Adhikari A."/>
            <person name="Zheng C.-J."/>
            <person name="Schuster L."/>
            <person name="Cowan T.M."/>
            <person name="Smanski M.J."/>
            <person name="Chevrette M.G."/>
            <person name="De Carvalho L.P.S."/>
            <person name="Shen B."/>
        </authorList>
    </citation>
    <scope>NUCLEOTIDE SEQUENCE [LARGE SCALE GENOMIC DNA]</scope>
    <source>
        <strain evidence="4 5">NPDC058584</strain>
    </source>
</reference>
<organism evidence="4 5">
    <name type="scientific">Streptomyces bacillaris</name>
    <dbReference type="NCBI Taxonomy" id="68179"/>
    <lineage>
        <taxon>Bacteria</taxon>
        <taxon>Bacillati</taxon>
        <taxon>Actinomycetota</taxon>
        <taxon>Actinomycetes</taxon>
        <taxon>Kitasatosporales</taxon>
        <taxon>Streptomycetaceae</taxon>
        <taxon>Streptomyces</taxon>
    </lineage>
</organism>
<feature type="compositionally biased region" description="Acidic residues" evidence="1">
    <location>
        <begin position="332"/>
        <end position="341"/>
    </location>
</feature>
<feature type="compositionally biased region" description="Low complexity" evidence="1">
    <location>
        <begin position="291"/>
        <end position="306"/>
    </location>
</feature>
<feature type="transmembrane region" description="Helical" evidence="2">
    <location>
        <begin position="380"/>
        <end position="400"/>
    </location>
</feature>
<evidence type="ECO:0000313" key="4">
    <source>
        <dbReference type="EMBL" id="MFD3957863.1"/>
    </source>
</evidence>
<dbReference type="RefSeq" id="WP_339153083.1">
    <property type="nucleotide sequence ID" value="NZ_JBHVRE010000038.1"/>
</dbReference>
<evidence type="ECO:0000256" key="2">
    <source>
        <dbReference type="SAM" id="Phobius"/>
    </source>
</evidence>
<accession>A0ABW6DZ40</accession>
<feature type="region of interest" description="Disordered" evidence="1">
    <location>
        <begin position="258"/>
        <end position="376"/>
    </location>
</feature>
<keyword evidence="3" id="KW-0732">Signal</keyword>
<gene>
    <name evidence="4" type="ORF">ACFWR3_17525</name>
</gene>
<name>A0ABW6DZ40_9ACTN</name>
<evidence type="ECO:0000313" key="5">
    <source>
        <dbReference type="Proteomes" id="UP001598300"/>
    </source>
</evidence>
<proteinExistence type="predicted"/>
<feature type="signal peptide" evidence="3">
    <location>
        <begin position="1"/>
        <end position="32"/>
    </location>
</feature>
<feature type="compositionally biased region" description="Basic and acidic residues" evidence="1">
    <location>
        <begin position="342"/>
        <end position="366"/>
    </location>
</feature>